<evidence type="ECO:0000313" key="7">
    <source>
        <dbReference type="EMBL" id="OSJ34391.1"/>
    </source>
</evidence>
<evidence type="ECO:0000256" key="5">
    <source>
        <dbReference type="ARBA" id="ARBA00023014"/>
    </source>
</evidence>
<evidence type="ECO:0000259" key="6">
    <source>
        <dbReference type="Pfam" id="PF13186"/>
    </source>
</evidence>
<reference evidence="7 8" key="1">
    <citation type="submission" date="2017-03" db="EMBL/GenBank/DDBJ databases">
        <title>Whole genome sequences of fourteen strains of Bradyrhizobium canariense and one strain of Bradyrhizobium japonicum isolated from Lupinus (Papilionoideae: Genisteae) species in Algeria.</title>
        <authorList>
            <person name="Crovadore J."/>
            <person name="Chekireb D."/>
            <person name="Brachmann A."/>
            <person name="Chablais R."/>
            <person name="Cochard B."/>
            <person name="Lefort F."/>
        </authorList>
    </citation>
    <scope>NUCLEOTIDE SEQUENCE [LARGE SCALE GENOMIC DNA]</scope>
    <source>
        <strain evidence="7 8">UBMAN05</strain>
    </source>
</reference>
<keyword evidence="2" id="KW-0949">S-adenosyl-L-methionine</keyword>
<evidence type="ECO:0000256" key="4">
    <source>
        <dbReference type="ARBA" id="ARBA00023004"/>
    </source>
</evidence>
<dbReference type="InterPro" id="IPR058240">
    <property type="entry name" value="rSAM_sf"/>
</dbReference>
<keyword evidence="8" id="KW-1185">Reference proteome</keyword>
<proteinExistence type="predicted"/>
<organism evidence="7 8">
    <name type="scientific">Bradyrhizobium canariense</name>
    <dbReference type="NCBI Taxonomy" id="255045"/>
    <lineage>
        <taxon>Bacteria</taxon>
        <taxon>Pseudomonadati</taxon>
        <taxon>Pseudomonadota</taxon>
        <taxon>Alphaproteobacteria</taxon>
        <taxon>Hyphomicrobiales</taxon>
        <taxon>Nitrobacteraceae</taxon>
        <taxon>Bradyrhizobium</taxon>
    </lineage>
</organism>
<dbReference type="RefSeq" id="WP_085383490.1">
    <property type="nucleotide sequence ID" value="NZ_NAFJ01000105.1"/>
</dbReference>
<gene>
    <name evidence="7" type="ORF">BST63_03815</name>
</gene>
<dbReference type="Proteomes" id="UP000193884">
    <property type="component" value="Unassembled WGS sequence"/>
</dbReference>
<evidence type="ECO:0000256" key="3">
    <source>
        <dbReference type="ARBA" id="ARBA00022723"/>
    </source>
</evidence>
<comment type="caution">
    <text evidence="7">The sequence shown here is derived from an EMBL/GenBank/DDBJ whole genome shotgun (WGS) entry which is preliminary data.</text>
</comment>
<dbReference type="InterPro" id="IPR023885">
    <property type="entry name" value="4Fe4S-binding_SPASM_dom"/>
</dbReference>
<keyword evidence="3" id="KW-0479">Metal-binding</keyword>
<evidence type="ECO:0000256" key="2">
    <source>
        <dbReference type="ARBA" id="ARBA00022691"/>
    </source>
</evidence>
<dbReference type="Gene3D" id="3.20.20.70">
    <property type="entry name" value="Aldolase class I"/>
    <property type="match status" value="1"/>
</dbReference>
<dbReference type="PANTHER" id="PTHR11228">
    <property type="entry name" value="RADICAL SAM DOMAIN PROTEIN"/>
    <property type="match status" value="1"/>
</dbReference>
<protein>
    <submittedName>
        <fullName evidence="7">Radical SAM protein</fullName>
    </submittedName>
</protein>
<name>A0ABX3XA54_9BRAD</name>
<dbReference type="SUPFAM" id="SSF102114">
    <property type="entry name" value="Radical SAM enzymes"/>
    <property type="match status" value="1"/>
</dbReference>
<dbReference type="InterPro" id="IPR007197">
    <property type="entry name" value="rSAM"/>
</dbReference>
<dbReference type="PANTHER" id="PTHR11228:SF7">
    <property type="entry name" value="PQQA PEPTIDE CYCLASE"/>
    <property type="match status" value="1"/>
</dbReference>
<evidence type="ECO:0000256" key="1">
    <source>
        <dbReference type="ARBA" id="ARBA00001966"/>
    </source>
</evidence>
<keyword evidence="5" id="KW-0411">Iron-sulfur</keyword>
<evidence type="ECO:0000313" key="8">
    <source>
        <dbReference type="Proteomes" id="UP000193884"/>
    </source>
</evidence>
<feature type="domain" description="4Fe4S-binding SPASM" evidence="6">
    <location>
        <begin position="217"/>
        <end position="278"/>
    </location>
</feature>
<dbReference type="Pfam" id="PF13186">
    <property type="entry name" value="SPASM"/>
    <property type="match status" value="1"/>
</dbReference>
<dbReference type="InterPro" id="IPR050377">
    <property type="entry name" value="Radical_SAM_PqqE_MftC-like"/>
</dbReference>
<dbReference type="InterPro" id="IPR013785">
    <property type="entry name" value="Aldolase_TIM"/>
</dbReference>
<comment type="cofactor">
    <cofactor evidence="1">
        <name>[4Fe-4S] cluster</name>
        <dbReference type="ChEBI" id="CHEBI:49883"/>
    </cofactor>
</comment>
<dbReference type="EMBL" id="NAFK01000124">
    <property type="protein sequence ID" value="OSJ34391.1"/>
    <property type="molecule type" value="Genomic_DNA"/>
</dbReference>
<accession>A0ABX3XA54</accession>
<dbReference type="CDD" id="cd21109">
    <property type="entry name" value="SPASM"/>
    <property type="match status" value="1"/>
</dbReference>
<keyword evidence="4" id="KW-0408">Iron</keyword>
<sequence>MDNIQSMTAQELRSAITGGRVLEVTTTTGCVVGCSYCPQDKFAERQRAISDVKHLSLQDFKRCLARVPATVDISFSGYSEPWLNPACTEMVEHAYACGHGIRIFTTLVGMNGRDLRRLRALQFRGFLVHVFDDGTHMDSGLVRRNYVDLMRQLVDAGISSLLFIVMGEVHPELLDIIPDEALVRSRPPRSRPGSGELRMVEARQPILGALRCPDERQYRNVLLPNGDVTFCCMDFERRHVLGNLLRDRHKDLFEGAAFCKITSRMNGADGFLLCRSCEFAEPTRSECSSLRAVDPN</sequence>
<dbReference type="SFLD" id="SFLDS00029">
    <property type="entry name" value="Radical_SAM"/>
    <property type="match status" value="1"/>
</dbReference>